<name>A0ABP9M1L6_9FLAO</name>
<dbReference type="Pfam" id="PF17293">
    <property type="entry name" value="Arm-DNA-bind_5"/>
    <property type="match status" value="1"/>
</dbReference>
<dbReference type="EMBL" id="BAABHX010000002">
    <property type="protein sequence ID" value="GAA5089256.1"/>
    <property type="molecule type" value="Genomic_DNA"/>
</dbReference>
<dbReference type="Proteomes" id="UP001500353">
    <property type="component" value="Unassembled WGS sequence"/>
</dbReference>
<comment type="caution">
    <text evidence="2">The sequence shown here is derived from an EMBL/GenBank/DDBJ whole genome shotgun (WGS) entry which is preliminary data.</text>
</comment>
<feature type="domain" description="Arm DNA-binding" evidence="1">
    <location>
        <begin position="25"/>
        <end position="97"/>
    </location>
</feature>
<sequence>MLETSYGLNFFLKSPKIKTTQIRYVYLRVTVDGVPKETSTKMKWDAKRWDQEAGKAIGTKEDAKTLNYFLEALVTKINQFRTELINQDETVTSLKIINFVNGKTISKAKVLHEFKEHNDELVALVPTEYAMGT</sequence>
<evidence type="ECO:0000313" key="3">
    <source>
        <dbReference type="Proteomes" id="UP001500353"/>
    </source>
</evidence>
<proteinExistence type="predicted"/>
<evidence type="ECO:0000259" key="1">
    <source>
        <dbReference type="Pfam" id="PF17293"/>
    </source>
</evidence>
<evidence type="ECO:0000313" key="2">
    <source>
        <dbReference type="EMBL" id="GAA5089256.1"/>
    </source>
</evidence>
<keyword evidence="3" id="KW-1185">Reference proteome</keyword>
<reference evidence="3" key="1">
    <citation type="journal article" date="2019" name="Int. J. Syst. Evol. Microbiol.">
        <title>The Global Catalogue of Microorganisms (GCM) 10K type strain sequencing project: providing services to taxonomists for standard genome sequencing and annotation.</title>
        <authorList>
            <consortium name="The Broad Institute Genomics Platform"/>
            <consortium name="The Broad Institute Genome Sequencing Center for Infectious Disease"/>
            <person name="Wu L."/>
            <person name="Ma J."/>
        </authorList>
    </citation>
    <scope>NUCLEOTIDE SEQUENCE [LARGE SCALE GENOMIC DNA]</scope>
    <source>
        <strain evidence="3">JCM 18019</strain>
    </source>
</reference>
<gene>
    <name evidence="2" type="ORF">GCM10023210_13840</name>
</gene>
<dbReference type="RefSeq" id="WP_345201478.1">
    <property type="nucleotide sequence ID" value="NZ_BAABHX010000002.1"/>
</dbReference>
<accession>A0ABP9M1L6</accession>
<organism evidence="2 3">
    <name type="scientific">Chryseobacterium ginsengisoli</name>
    <dbReference type="NCBI Taxonomy" id="363853"/>
    <lineage>
        <taxon>Bacteria</taxon>
        <taxon>Pseudomonadati</taxon>
        <taxon>Bacteroidota</taxon>
        <taxon>Flavobacteriia</taxon>
        <taxon>Flavobacteriales</taxon>
        <taxon>Weeksellaceae</taxon>
        <taxon>Chryseobacterium group</taxon>
        <taxon>Chryseobacterium</taxon>
    </lineage>
</organism>
<protein>
    <recommendedName>
        <fullName evidence="1">Arm DNA-binding domain-containing protein</fullName>
    </recommendedName>
</protein>
<dbReference type="InterPro" id="IPR035386">
    <property type="entry name" value="Arm-DNA-bind_5"/>
</dbReference>